<keyword evidence="4" id="KW-1185">Reference proteome</keyword>
<dbReference type="AlphaFoldDB" id="H2Z5T9"/>
<proteinExistence type="predicted"/>
<dbReference type="HOGENOM" id="CLU_857793_0_0_1"/>
<dbReference type="Ensembl" id="ENSCSAVT00000013100.1">
    <property type="protein sequence ID" value="ENSCSAVP00000012951.1"/>
    <property type="gene ID" value="ENSCSAVG00000007601.1"/>
</dbReference>
<dbReference type="InterPro" id="IPR007110">
    <property type="entry name" value="Ig-like_dom"/>
</dbReference>
<name>H2Z5T9_CIOSA</name>
<dbReference type="SMART" id="SM00409">
    <property type="entry name" value="IG"/>
    <property type="match status" value="1"/>
</dbReference>
<accession>H2Z5T9</accession>
<dbReference type="InterPro" id="IPR013783">
    <property type="entry name" value="Ig-like_fold"/>
</dbReference>
<keyword evidence="1" id="KW-0472">Membrane</keyword>
<reference evidence="4" key="1">
    <citation type="submission" date="2003-08" db="EMBL/GenBank/DDBJ databases">
        <authorList>
            <person name="Birren B."/>
            <person name="Nusbaum C."/>
            <person name="Abebe A."/>
            <person name="Abouelleil A."/>
            <person name="Adekoya E."/>
            <person name="Ait-zahra M."/>
            <person name="Allen N."/>
            <person name="Allen T."/>
            <person name="An P."/>
            <person name="Anderson M."/>
            <person name="Anderson S."/>
            <person name="Arachchi H."/>
            <person name="Armbruster J."/>
            <person name="Bachantsang P."/>
            <person name="Baldwin J."/>
            <person name="Barry A."/>
            <person name="Bayul T."/>
            <person name="Blitshsteyn B."/>
            <person name="Bloom T."/>
            <person name="Blye J."/>
            <person name="Boguslavskiy L."/>
            <person name="Borowsky M."/>
            <person name="Boukhgalter B."/>
            <person name="Brunache A."/>
            <person name="Butler J."/>
            <person name="Calixte N."/>
            <person name="Calvo S."/>
            <person name="Camarata J."/>
            <person name="Campo K."/>
            <person name="Chang J."/>
            <person name="Cheshatsang Y."/>
            <person name="Citroen M."/>
            <person name="Collymore A."/>
            <person name="Considine T."/>
            <person name="Cook A."/>
            <person name="Cooke P."/>
            <person name="Corum B."/>
            <person name="Cuomo C."/>
            <person name="David R."/>
            <person name="Dawoe T."/>
            <person name="Degray S."/>
            <person name="Dodge S."/>
            <person name="Dooley K."/>
            <person name="Dorje P."/>
            <person name="Dorjee K."/>
            <person name="Dorris L."/>
            <person name="Duffey N."/>
            <person name="Dupes A."/>
            <person name="Elkins T."/>
            <person name="Engels R."/>
            <person name="Erickson J."/>
            <person name="Farina A."/>
            <person name="Faro S."/>
            <person name="Ferreira P."/>
            <person name="Fischer H."/>
            <person name="Fitzgerald M."/>
            <person name="Foley K."/>
            <person name="Gage D."/>
            <person name="Galagan J."/>
            <person name="Gearin G."/>
            <person name="Gnerre S."/>
            <person name="Gnirke A."/>
            <person name="Goyette A."/>
            <person name="Graham J."/>
            <person name="Grandbois E."/>
            <person name="Gyaltsen K."/>
            <person name="Hafez N."/>
            <person name="Hagopian D."/>
            <person name="Hagos B."/>
            <person name="Hall J."/>
            <person name="Hatcher B."/>
            <person name="Heller A."/>
            <person name="Higgins H."/>
            <person name="Honan T."/>
            <person name="Horn A."/>
            <person name="Houde N."/>
            <person name="Hughes L."/>
            <person name="Hulme W."/>
            <person name="Husby E."/>
            <person name="Iliev I."/>
            <person name="Jaffe D."/>
            <person name="Jones C."/>
            <person name="Kamal M."/>
            <person name="Kamat A."/>
            <person name="Kamvysselis M."/>
            <person name="Karlsson E."/>
            <person name="Kells C."/>
            <person name="Kieu A."/>
            <person name="Kisner P."/>
            <person name="Kodira C."/>
            <person name="Kulbokas E."/>
            <person name="Labutti K."/>
            <person name="Lama D."/>
            <person name="Landers T."/>
            <person name="Leger J."/>
            <person name="Levine S."/>
            <person name="Lewis D."/>
            <person name="Lewis T."/>
            <person name="Lindblad-toh K."/>
            <person name="Liu X."/>
            <person name="Lokyitsang T."/>
            <person name="Lokyitsang Y."/>
            <person name="Lucien O."/>
            <person name="Lui A."/>
            <person name="Ma L.J."/>
            <person name="Mabbitt R."/>
            <person name="Macdonald J."/>
            <person name="Maclean C."/>
            <person name="Major J."/>
            <person name="Manning J."/>
            <person name="Marabella R."/>
            <person name="Maru K."/>
            <person name="Matthews C."/>
            <person name="Mauceli E."/>
            <person name="Mccarthy M."/>
            <person name="Mcdonough S."/>
            <person name="Mcghee T."/>
            <person name="Meldrim J."/>
            <person name="Meneus L."/>
            <person name="Mesirov J."/>
            <person name="Mihalev A."/>
            <person name="Mihova T."/>
            <person name="Mikkelsen T."/>
            <person name="Mlenga V."/>
            <person name="Moru K."/>
            <person name="Mozes J."/>
            <person name="Mulrain L."/>
            <person name="Munson G."/>
            <person name="Naylor J."/>
            <person name="Newes C."/>
            <person name="Nguyen C."/>
            <person name="Nguyen N."/>
            <person name="Nguyen T."/>
            <person name="Nicol R."/>
            <person name="Nielsen C."/>
            <person name="Nizzari M."/>
            <person name="Norbu C."/>
            <person name="Norbu N."/>
            <person name="O'donnell P."/>
            <person name="Okoawo O."/>
            <person name="O'leary S."/>
            <person name="Omotosho B."/>
            <person name="O'neill K."/>
            <person name="Osman S."/>
            <person name="Parker S."/>
            <person name="Perrin D."/>
            <person name="Phunkhang P."/>
            <person name="Piqani B."/>
            <person name="Purcell S."/>
            <person name="Rachupka T."/>
            <person name="Ramasamy U."/>
            <person name="Rameau R."/>
            <person name="Ray V."/>
            <person name="Raymond C."/>
            <person name="Retta R."/>
            <person name="Richardson S."/>
            <person name="Rise C."/>
            <person name="Rodriguez J."/>
            <person name="Rogers J."/>
            <person name="Rogov P."/>
            <person name="Rutman M."/>
            <person name="Schupbach R."/>
            <person name="Seaman C."/>
            <person name="Settipalli S."/>
            <person name="Sharpe T."/>
            <person name="Sheridan J."/>
            <person name="Sherpa N."/>
            <person name="Shi J."/>
            <person name="Smirnov S."/>
            <person name="Smith C."/>
            <person name="Sougnez C."/>
            <person name="Spencer B."/>
            <person name="Stalker J."/>
            <person name="Stange-thomann N."/>
            <person name="Stavropoulos S."/>
            <person name="Stetson K."/>
            <person name="Stone C."/>
            <person name="Stone S."/>
            <person name="Stubbs M."/>
            <person name="Talamas J."/>
            <person name="Tchuinga P."/>
            <person name="Tenzing P."/>
            <person name="Tesfaye S."/>
            <person name="Theodore J."/>
            <person name="Thoulutsang Y."/>
            <person name="Topham K."/>
            <person name="Towey S."/>
            <person name="Tsamla T."/>
            <person name="Tsomo N."/>
            <person name="Vallee D."/>
            <person name="Vassiliev H."/>
            <person name="Venkataraman V."/>
            <person name="Vinson J."/>
            <person name="Vo A."/>
            <person name="Wade C."/>
            <person name="Wang S."/>
            <person name="Wangchuk T."/>
            <person name="Wangdi T."/>
            <person name="Whittaker C."/>
            <person name="Wilkinson J."/>
            <person name="Wu Y."/>
            <person name="Wyman D."/>
            <person name="Yadav S."/>
            <person name="Yang S."/>
            <person name="Yang X."/>
            <person name="Yeager S."/>
            <person name="Yee E."/>
            <person name="Young G."/>
            <person name="Zainoun J."/>
            <person name="Zembeck L."/>
            <person name="Zimmer A."/>
            <person name="Zody M."/>
            <person name="Lander E."/>
        </authorList>
    </citation>
    <scope>NUCLEOTIDE SEQUENCE [LARGE SCALE GENOMIC DNA]</scope>
</reference>
<feature type="domain" description="Ig-like" evidence="2">
    <location>
        <begin position="85"/>
        <end position="184"/>
    </location>
</feature>
<dbReference type="InterPro" id="IPR003599">
    <property type="entry name" value="Ig_sub"/>
</dbReference>
<reference evidence="3" key="2">
    <citation type="submission" date="2025-08" db="UniProtKB">
        <authorList>
            <consortium name="Ensembl"/>
        </authorList>
    </citation>
    <scope>IDENTIFICATION</scope>
</reference>
<reference evidence="3" key="3">
    <citation type="submission" date="2025-09" db="UniProtKB">
        <authorList>
            <consortium name="Ensembl"/>
        </authorList>
    </citation>
    <scope>IDENTIFICATION</scope>
</reference>
<keyword evidence="1" id="KW-1133">Transmembrane helix</keyword>
<dbReference type="Proteomes" id="UP000007875">
    <property type="component" value="Unassembled WGS sequence"/>
</dbReference>
<organism evidence="3 4">
    <name type="scientific">Ciona savignyi</name>
    <name type="common">Pacific transparent sea squirt</name>
    <dbReference type="NCBI Taxonomy" id="51511"/>
    <lineage>
        <taxon>Eukaryota</taxon>
        <taxon>Metazoa</taxon>
        <taxon>Chordata</taxon>
        <taxon>Tunicata</taxon>
        <taxon>Ascidiacea</taxon>
        <taxon>Phlebobranchia</taxon>
        <taxon>Cionidae</taxon>
        <taxon>Ciona</taxon>
    </lineage>
</organism>
<dbReference type="SUPFAM" id="SSF48726">
    <property type="entry name" value="Immunoglobulin"/>
    <property type="match status" value="1"/>
</dbReference>
<protein>
    <recommendedName>
        <fullName evidence="2">Ig-like domain-containing protein</fullName>
    </recommendedName>
</protein>
<evidence type="ECO:0000313" key="3">
    <source>
        <dbReference type="Ensembl" id="ENSCSAVP00000012951.1"/>
    </source>
</evidence>
<dbReference type="InParanoid" id="H2Z5T9"/>
<keyword evidence="1" id="KW-0812">Transmembrane</keyword>
<evidence type="ECO:0000313" key="4">
    <source>
        <dbReference type="Proteomes" id="UP000007875"/>
    </source>
</evidence>
<dbReference type="InterPro" id="IPR036179">
    <property type="entry name" value="Ig-like_dom_sf"/>
</dbReference>
<evidence type="ECO:0000256" key="1">
    <source>
        <dbReference type="SAM" id="Phobius"/>
    </source>
</evidence>
<feature type="transmembrane region" description="Helical" evidence="1">
    <location>
        <begin position="291"/>
        <end position="313"/>
    </location>
</feature>
<sequence length="324" mass="36769">MNYALEEYDDFNETSEDLSTITCLIWNFDTSKMMLNVSSSLYDIDLYAYQDFIVHRNQTNYLVQFFAVDRTCHEVIYNFNVINLPNQSCNEYLKSAAKSISFAYFGQLEQLYCSVDSGYPVPANMSTTWFRNCSAIGDGSFQTTSPDTLDVLYIPRIKYEDAGEYTCAATYNGRTMFVATYDIIVKALVHTGKLNIGVRCEHDSISTNLHQDVTIKCIVNLVFGSISEADITIRWNHKKSDDKRRTLCINAFSGSSNSTTRSGISCLYDIHIPTEEEPVTIEPVLKIRSKIVGFSIAFGSYFCLLGLMLIIVVECELEYSVRYI</sequence>
<evidence type="ECO:0000259" key="2">
    <source>
        <dbReference type="PROSITE" id="PS50835"/>
    </source>
</evidence>
<dbReference type="Gene3D" id="2.60.40.10">
    <property type="entry name" value="Immunoglobulins"/>
    <property type="match status" value="1"/>
</dbReference>
<dbReference type="PROSITE" id="PS50835">
    <property type="entry name" value="IG_LIKE"/>
    <property type="match status" value="1"/>
</dbReference>